<gene>
    <name evidence="2" type="ORF">ISF6_0725</name>
</gene>
<dbReference type="Pfam" id="PF02405">
    <property type="entry name" value="MlaE"/>
    <property type="match status" value="1"/>
</dbReference>
<reference evidence="2 3" key="2">
    <citation type="journal article" date="2016" name="Science">
        <title>A bacterium that degrades and assimilates poly(ethylene terephthalate).</title>
        <authorList>
            <person name="Yoshida S."/>
            <person name="Hiraga K."/>
            <person name="Takehana T."/>
            <person name="Taniguchi I."/>
            <person name="Yamaji H."/>
            <person name="Maeda Y."/>
            <person name="Toyohara K."/>
            <person name="Miyamoto K."/>
            <person name="Kimura Y."/>
            <person name="Oda K."/>
        </authorList>
    </citation>
    <scope>NUCLEOTIDE SEQUENCE [LARGE SCALE GENOMIC DNA]</scope>
    <source>
        <strain evidence="3">NBRC 110686 / TISTR 2288 / 201-F6</strain>
    </source>
</reference>
<dbReference type="EMBL" id="BBYR01000014">
    <property type="protein sequence ID" value="GAP35154.1"/>
    <property type="molecule type" value="Genomic_DNA"/>
</dbReference>
<dbReference type="GO" id="GO:0043190">
    <property type="term" value="C:ATP-binding cassette (ABC) transporter complex"/>
    <property type="evidence" value="ECO:0007669"/>
    <property type="project" value="InterPro"/>
</dbReference>
<proteinExistence type="predicted"/>
<dbReference type="OrthoDB" id="8903628at2"/>
<feature type="transmembrane region" description="Helical" evidence="1">
    <location>
        <begin position="200"/>
        <end position="223"/>
    </location>
</feature>
<protein>
    <submittedName>
        <fullName evidence="2">ABC transporter permease protein</fullName>
    </submittedName>
</protein>
<evidence type="ECO:0000313" key="2">
    <source>
        <dbReference type="EMBL" id="GAP35154.1"/>
    </source>
</evidence>
<dbReference type="AlphaFoldDB" id="A0A0K8NXZ9"/>
<feature type="transmembrane region" description="Helical" evidence="1">
    <location>
        <begin position="155"/>
        <end position="180"/>
    </location>
</feature>
<name>A0A0K8NXZ9_PISS1</name>
<organism evidence="2 3">
    <name type="scientific">Piscinibacter sakaiensis</name>
    <name type="common">Ideonella sakaiensis</name>
    <dbReference type="NCBI Taxonomy" id="1547922"/>
    <lineage>
        <taxon>Bacteria</taxon>
        <taxon>Pseudomonadati</taxon>
        <taxon>Pseudomonadota</taxon>
        <taxon>Betaproteobacteria</taxon>
        <taxon>Burkholderiales</taxon>
        <taxon>Sphaerotilaceae</taxon>
        <taxon>Piscinibacter</taxon>
    </lineage>
</organism>
<dbReference type="RefSeq" id="WP_054019222.1">
    <property type="nucleotide sequence ID" value="NZ_BBYR01000014.1"/>
</dbReference>
<accession>A0A0K8NXZ9</accession>
<feature type="transmembrane region" description="Helical" evidence="1">
    <location>
        <begin position="97"/>
        <end position="116"/>
    </location>
</feature>
<dbReference type="Proteomes" id="UP000037660">
    <property type="component" value="Unassembled WGS sequence"/>
</dbReference>
<keyword evidence="1" id="KW-0472">Membrane</keyword>
<evidence type="ECO:0000313" key="3">
    <source>
        <dbReference type="Proteomes" id="UP000037660"/>
    </source>
</evidence>
<feature type="transmembrane region" description="Helical" evidence="1">
    <location>
        <begin position="244"/>
        <end position="263"/>
    </location>
</feature>
<reference evidence="3" key="1">
    <citation type="submission" date="2015-07" db="EMBL/GenBank/DDBJ databases">
        <title>Discovery of a poly(ethylene terephthalate assimilation.</title>
        <authorList>
            <person name="Yoshida S."/>
            <person name="Hiraga K."/>
            <person name="Takehana T."/>
            <person name="Taniguchi I."/>
            <person name="Yamaji H."/>
            <person name="Maeda Y."/>
            <person name="Toyohara K."/>
            <person name="Miyamoto K."/>
            <person name="Kimura Y."/>
            <person name="Oda K."/>
        </authorList>
    </citation>
    <scope>NUCLEOTIDE SEQUENCE [LARGE SCALE GENOMIC DNA]</scope>
    <source>
        <strain evidence="3">NBRC 110686 / TISTR 2288 / 201-F6</strain>
    </source>
</reference>
<evidence type="ECO:0000256" key="1">
    <source>
        <dbReference type="SAM" id="Phobius"/>
    </source>
</evidence>
<dbReference type="STRING" id="1547922.ISF6_0725"/>
<keyword evidence="1" id="KW-0812">Transmembrane</keyword>
<keyword evidence="3" id="KW-1185">Reference proteome</keyword>
<feature type="transmembrane region" description="Helical" evidence="1">
    <location>
        <begin position="55"/>
        <end position="77"/>
    </location>
</feature>
<keyword evidence="1" id="KW-1133">Transmembrane helix</keyword>
<comment type="caution">
    <text evidence="2">The sequence shown here is derived from an EMBL/GenBank/DDBJ whole genome shotgun (WGS) entry which is preliminary data.</text>
</comment>
<dbReference type="InterPro" id="IPR030802">
    <property type="entry name" value="Permease_MalE"/>
</dbReference>
<feature type="transmembrane region" description="Helical" evidence="1">
    <location>
        <begin position="12"/>
        <end position="34"/>
    </location>
</feature>
<sequence>MPPAPAAWRGVAGWLATWWQVLHVGAQMLVLAASPSSHRPAQRRIVRREIYRATWPLLPGFTLLTALFGLVVIRIVLATALSYGLSRYALDVLVRTLVLELLPLVAALFVAVRYSLGEGEVIRRLRLDGGFERLLAAGQDPTRDLVLPRVLAGQFAVVALAAVSATVLLLLTYVSVHGFATWGLPAFTRAVGQVFDPVTLLILGLKTYFMSLAVGVIPLVATPRDATPDRLDSSGRTHAELARLARLLAVILAIEIVSLVAIYH</sequence>